<dbReference type="InterPro" id="IPR051836">
    <property type="entry name" value="Kremen_rcpt"/>
</dbReference>
<dbReference type="Pfam" id="PF01822">
    <property type="entry name" value="WSC"/>
    <property type="match status" value="1"/>
</dbReference>
<dbReference type="SMART" id="SM00321">
    <property type="entry name" value="WSC"/>
    <property type="match status" value="1"/>
</dbReference>
<feature type="domain" description="WSC" evidence="12">
    <location>
        <begin position="272"/>
        <end position="367"/>
    </location>
</feature>
<organism evidence="13 14">
    <name type="scientific">Aspergillus keveii</name>
    <dbReference type="NCBI Taxonomy" id="714993"/>
    <lineage>
        <taxon>Eukaryota</taxon>
        <taxon>Fungi</taxon>
        <taxon>Dikarya</taxon>
        <taxon>Ascomycota</taxon>
        <taxon>Pezizomycotina</taxon>
        <taxon>Eurotiomycetes</taxon>
        <taxon>Eurotiomycetidae</taxon>
        <taxon>Eurotiales</taxon>
        <taxon>Aspergillaceae</taxon>
        <taxon>Aspergillus</taxon>
        <taxon>Aspergillus subgen. Nidulantes</taxon>
    </lineage>
</organism>
<keyword evidence="8" id="KW-0865">Zymogen</keyword>
<evidence type="ECO:0000256" key="6">
    <source>
        <dbReference type="ARBA" id="ARBA00023002"/>
    </source>
</evidence>
<reference evidence="13 14" key="1">
    <citation type="submission" date="2024-07" db="EMBL/GenBank/DDBJ databases">
        <title>Section-level genome sequencing and comparative genomics of Aspergillus sections Usti and Cavernicolus.</title>
        <authorList>
            <consortium name="Lawrence Berkeley National Laboratory"/>
            <person name="Nybo J.L."/>
            <person name="Vesth T.C."/>
            <person name="Theobald S."/>
            <person name="Frisvad J.C."/>
            <person name="Larsen T.O."/>
            <person name="Kjaerboelling I."/>
            <person name="Rothschild-Mancinelli K."/>
            <person name="Lyhne E.K."/>
            <person name="Kogle M.E."/>
            <person name="Barry K."/>
            <person name="Clum A."/>
            <person name="Na H."/>
            <person name="Ledsgaard L."/>
            <person name="Lin J."/>
            <person name="Lipzen A."/>
            <person name="Kuo A."/>
            <person name="Riley R."/>
            <person name="Mondo S."/>
            <person name="Labutti K."/>
            <person name="Haridas S."/>
            <person name="Pangalinan J."/>
            <person name="Salamov A.A."/>
            <person name="Simmons B.A."/>
            <person name="Magnuson J.K."/>
            <person name="Chen J."/>
            <person name="Drula E."/>
            <person name="Henrissat B."/>
            <person name="Wiebenga A."/>
            <person name="Lubbers R.J."/>
            <person name="Gomes A.C."/>
            <person name="Makela M.R."/>
            <person name="Stajich J."/>
            <person name="Grigoriev I.V."/>
            <person name="Mortensen U.H."/>
            <person name="De Vries R.P."/>
            <person name="Baker S.E."/>
            <person name="Andersen M.R."/>
        </authorList>
    </citation>
    <scope>NUCLEOTIDE SEQUENCE [LARGE SCALE GENOMIC DNA]</scope>
    <source>
        <strain evidence="13 14">CBS 209.92</strain>
    </source>
</reference>
<evidence type="ECO:0000256" key="8">
    <source>
        <dbReference type="ARBA" id="ARBA00023145"/>
    </source>
</evidence>
<evidence type="ECO:0000256" key="2">
    <source>
        <dbReference type="ARBA" id="ARBA00022692"/>
    </source>
</evidence>
<dbReference type="PROSITE" id="PS51212">
    <property type="entry name" value="WSC"/>
    <property type="match status" value="1"/>
</dbReference>
<comment type="caution">
    <text evidence="13">The sequence shown here is derived from an EMBL/GenBank/DDBJ whole genome shotgun (WGS) entry which is preliminary data.</text>
</comment>
<feature type="region of interest" description="Disordered" evidence="10">
    <location>
        <begin position="143"/>
        <end position="264"/>
    </location>
</feature>
<evidence type="ECO:0000256" key="11">
    <source>
        <dbReference type="SAM" id="SignalP"/>
    </source>
</evidence>
<evidence type="ECO:0000256" key="3">
    <source>
        <dbReference type="ARBA" id="ARBA00022729"/>
    </source>
</evidence>
<evidence type="ECO:0000256" key="10">
    <source>
        <dbReference type="SAM" id="MobiDB-lite"/>
    </source>
</evidence>
<dbReference type="InterPro" id="IPR036852">
    <property type="entry name" value="Peptidase_S8/S53_dom_sf"/>
</dbReference>
<protein>
    <recommendedName>
        <fullName evidence="12">WSC domain-containing protein</fullName>
    </recommendedName>
</protein>
<keyword evidence="7" id="KW-0472">Membrane</keyword>
<dbReference type="SUPFAM" id="SSF52743">
    <property type="entry name" value="Subtilisin-like"/>
    <property type="match status" value="1"/>
</dbReference>
<keyword evidence="3 11" id="KW-0732">Signal</keyword>
<keyword evidence="4" id="KW-0378">Hydrolase</keyword>
<gene>
    <name evidence="13" type="ORF">BJX66DRAFT_349230</name>
</gene>
<dbReference type="PROSITE" id="PS00136">
    <property type="entry name" value="SUBTILASE_ASP"/>
    <property type="match status" value="1"/>
</dbReference>
<evidence type="ECO:0000256" key="5">
    <source>
        <dbReference type="ARBA" id="ARBA00022989"/>
    </source>
</evidence>
<dbReference type="InterPro" id="IPR016160">
    <property type="entry name" value="Ald_DH_CS_CYS"/>
</dbReference>
<dbReference type="PANTHER" id="PTHR24269">
    <property type="entry name" value="KREMEN PROTEIN"/>
    <property type="match status" value="1"/>
</dbReference>
<evidence type="ECO:0000256" key="4">
    <source>
        <dbReference type="ARBA" id="ARBA00022801"/>
    </source>
</evidence>
<evidence type="ECO:0000256" key="1">
    <source>
        <dbReference type="ARBA" id="ARBA00004167"/>
    </source>
</evidence>
<keyword evidence="2" id="KW-0812">Transmembrane</keyword>
<comment type="subcellular location">
    <subcellularLocation>
        <location evidence="1">Membrane</location>
        <topology evidence="1">Single-pass membrane protein</topology>
    </subcellularLocation>
</comment>
<evidence type="ECO:0000259" key="12">
    <source>
        <dbReference type="PROSITE" id="PS51212"/>
    </source>
</evidence>
<evidence type="ECO:0000313" key="13">
    <source>
        <dbReference type="EMBL" id="KAL2796957.1"/>
    </source>
</evidence>
<feature type="compositionally biased region" description="Low complexity" evidence="10">
    <location>
        <begin position="147"/>
        <end position="259"/>
    </location>
</feature>
<name>A0ABR4GD68_9EURO</name>
<dbReference type="Gene3D" id="3.40.50.200">
    <property type="entry name" value="Peptidase S8/S53 domain"/>
    <property type="match status" value="1"/>
</dbReference>
<accession>A0ABR4GD68</accession>
<feature type="signal peptide" evidence="11">
    <location>
        <begin position="1"/>
        <end position="21"/>
    </location>
</feature>
<dbReference type="InterPro" id="IPR015500">
    <property type="entry name" value="Peptidase_S8_subtilisin-rel"/>
</dbReference>
<keyword evidence="5" id="KW-1133">Transmembrane helix</keyword>
<dbReference type="InterPro" id="IPR023827">
    <property type="entry name" value="Peptidase_S8_Asp-AS"/>
</dbReference>
<dbReference type="Proteomes" id="UP001610563">
    <property type="component" value="Unassembled WGS sequence"/>
</dbReference>
<evidence type="ECO:0000256" key="9">
    <source>
        <dbReference type="ARBA" id="ARBA00023180"/>
    </source>
</evidence>
<dbReference type="EMBL" id="JBFTWV010000022">
    <property type="protein sequence ID" value="KAL2796957.1"/>
    <property type="molecule type" value="Genomic_DNA"/>
</dbReference>
<dbReference type="PROSITE" id="PS00070">
    <property type="entry name" value="ALDEHYDE_DEHYDR_CYS"/>
    <property type="match status" value="1"/>
</dbReference>
<evidence type="ECO:0000313" key="14">
    <source>
        <dbReference type="Proteomes" id="UP001610563"/>
    </source>
</evidence>
<feature type="chain" id="PRO_5046028119" description="WSC domain-containing protein" evidence="11">
    <location>
        <begin position="22"/>
        <end position="1089"/>
    </location>
</feature>
<sequence>MWVTRLGALLYAVEFLGICSATPLRRPLSVPKNIRRATSSSDPSCPDGFFCQQQSCPDDVKCPSGEECLNFEGNFACAPPGLKWCALNPTSLEAVGCSSGSCCHGNCYSSAAVCCDFPSIKCSIGKQCNICNPGERCGDSQCVGSNPSTTATTRTTSSTTTTAVPPPVTTTTTTTTKPPVTSTTTTTSRTATTTTSTTTTTTRPSTTTTTSVTSTTTTKTTSTTTTTQAPTTTLSSTTTTTRSSTLTTTTTSTTSTTSTVPPMPTIVENSGSFSFIGCFADAESPRVLAADSSESQGSSGMTLEKCIELAKQGAWRYAGVEYSYQCFVGNTIHNGVSENKGDCNMACAGNPGQTCGGGNRVQIYEDSTWKDPTLEELADGIRLFNSTVQEAREVIDTYQDHLHALQGLVDSSSSKVKRADGYEEIELQVMNDQTAAKNAQADISNARTIAQRLLQEGRQLDTLNEADPSTNPGEIAESLAQQITSVILDMEQTAADLAEAIAAGTVPAIDVPAALATVEKAIAAIGVPVGAVAGVATGIFGVMAGLLALFAGSGDDHTTTLAPTTTTAIPTTTTTTTTSSTSTCTSTATPTTIIVFTKQGTTLGEFNEFVAGLPKDPVSIKLTNSWQPNFMYVGEVDQCTAEALDDNELVDSWSIDALIDIEDSTDSSTTAKRSTYNETVVDGEASGFHKRGNPTAQSTFVKQANSPSHLQWLSQVSRYSALTGNYYSFDDLIYNDPDFTIGPPPIIYVVDTGFQNDHPDFADRVIDKLAVDDQGENLVPQTAAESNHGTCMVSLAAGSYSGMGKSARIVTAQLTVSPRGITHQVRVSRAFFLLMKIYNHVEQHNAQGNAVVSMSFGVLKASLRWEPTNVNSRTVFDTMFYWYWAIGVSTVASAGNDEASAHSNDYKDLSSSLPRGAGGADTNLIVVGNSQWDTSRHPTSNYRDTGGRGILSLYNLGTNIECGVLGGGWAVDPEGTSQATAITAGMVAYYLNQPELYADWTIGGADKVPWKAKQHLINTARQYKGANFDGDTTPRAALGETVPCAGGNPGRPAEQVARAAGGSHGLSTTQVTDGSEVVIDPLPACWDLN</sequence>
<proteinExistence type="predicted"/>
<dbReference type="InterPro" id="IPR002889">
    <property type="entry name" value="WSC_carb-bd"/>
</dbReference>
<evidence type="ECO:0000256" key="7">
    <source>
        <dbReference type="ARBA" id="ARBA00023136"/>
    </source>
</evidence>
<keyword evidence="14" id="KW-1185">Reference proteome</keyword>
<dbReference type="PRINTS" id="PR00723">
    <property type="entry name" value="SUBTILISIN"/>
</dbReference>
<dbReference type="PANTHER" id="PTHR24269:SF16">
    <property type="entry name" value="PROTEIN SLG1"/>
    <property type="match status" value="1"/>
</dbReference>
<keyword evidence="9" id="KW-0325">Glycoprotein</keyword>
<keyword evidence="6" id="KW-0560">Oxidoreductase</keyword>